<gene>
    <name evidence="3" type="ORF">EUA98_16240</name>
</gene>
<dbReference type="RefSeq" id="WP_130103745.1">
    <property type="nucleotide sequence ID" value="NZ_SDWW01000047.1"/>
</dbReference>
<reference evidence="3 4" key="1">
    <citation type="submission" date="2019-01" db="EMBL/GenBank/DDBJ databases">
        <title>Novel species of Cellulomonas.</title>
        <authorList>
            <person name="Liu Q."/>
            <person name="Xin Y.-H."/>
        </authorList>
    </citation>
    <scope>NUCLEOTIDE SEQUENCE [LARGE SCALE GENOMIC DNA]</scope>
    <source>
        <strain evidence="3 4">HLT2-17</strain>
    </source>
</reference>
<feature type="chain" id="PRO_5020274242" description="LPXTG cell wall anchor domain-containing protein" evidence="2">
    <location>
        <begin position="28"/>
        <end position="196"/>
    </location>
</feature>
<accession>A0A4Q5MWH0</accession>
<keyword evidence="1" id="KW-0472">Membrane</keyword>
<keyword evidence="1" id="KW-1133">Transmembrane helix</keyword>
<dbReference type="AlphaFoldDB" id="A0A4Q5MWH0"/>
<dbReference type="EMBL" id="SDWW01000047">
    <property type="protein sequence ID" value="RYV49920.1"/>
    <property type="molecule type" value="Genomic_DNA"/>
</dbReference>
<feature type="signal peptide" evidence="2">
    <location>
        <begin position="1"/>
        <end position="27"/>
    </location>
</feature>
<name>A0A4Q5MWH0_9MICO</name>
<keyword evidence="1" id="KW-0812">Transmembrane</keyword>
<keyword evidence="4" id="KW-1185">Reference proteome</keyword>
<evidence type="ECO:0000313" key="4">
    <source>
        <dbReference type="Proteomes" id="UP000293764"/>
    </source>
</evidence>
<proteinExistence type="predicted"/>
<sequence>MRHLARSLAALTLGTASVFVAGLPASAQDEACTEQDTGYGASGVCVVEVLQADPICPAGVLQLTYQVTAEGTEATTVDLRWINPGGTDVVQTGQPFSGTVDWPASIPTRATDVEFRVGTELAVNVDPKVALAKCLPSGSKVLSVSDTTSSASTGSSGVLAFTGSEALPFAVAGGGLLLAGTALVLVRSARARRAVQ</sequence>
<evidence type="ECO:0008006" key="5">
    <source>
        <dbReference type="Google" id="ProtNLM"/>
    </source>
</evidence>
<evidence type="ECO:0000256" key="2">
    <source>
        <dbReference type="SAM" id="SignalP"/>
    </source>
</evidence>
<comment type="caution">
    <text evidence="3">The sequence shown here is derived from an EMBL/GenBank/DDBJ whole genome shotgun (WGS) entry which is preliminary data.</text>
</comment>
<evidence type="ECO:0000256" key="1">
    <source>
        <dbReference type="SAM" id="Phobius"/>
    </source>
</evidence>
<feature type="transmembrane region" description="Helical" evidence="1">
    <location>
        <begin position="166"/>
        <end position="186"/>
    </location>
</feature>
<keyword evidence="2" id="KW-0732">Signal</keyword>
<dbReference type="Proteomes" id="UP000293764">
    <property type="component" value="Unassembled WGS sequence"/>
</dbReference>
<organism evidence="3 4">
    <name type="scientific">Pengzhenrongella frigida</name>
    <dbReference type="NCBI Taxonomy" id="1259133"/>
    <lineage>
        <taxon>Bacteria</taxon>
        <taxon>Bacillati</taxon>
        <taxon>Actinomycetota</taxon>
        <taxon>Actinomycetes</taxon>
        <taxon>Micrococcales</taxon>
        <taxon>Pengzhenrongella</taxon>
    </lineage>
</organism>
<dbReference type="OrthoDB" id="3783029at2"/>
<evidence type="ECO:0000313" key="3">
    <source>
        <dbReference type="EMBL" id="RYV49920.1"/>
    </source>
</evidence>
<protein>
    <recommendedName>
        <fullName evidence="5">LPXTG cell wall anchor domain-containing protein</fullName>
    </recommendedName>
</protein>